<dbReference type="OrthoDB" id="2194681at2759"/>
<accession>B7G9J9</accession>
<dbReference type="InParanoid" id="B7G9J9"/>
<dbReference type="PaxDb" id="2850-Phatr49121"/>
<evidence type="ECO:0000313" key="3">
    <source>
        <dbReference type="Proteomes" id="UP000000759"/>
    </source>
</evidence>
<evidence type="ECO:0000313" key="2">
    <source>
        <dbReference type="EMBL" id="EEC44829.1"/>
    </source>
</evidence>
<name>B7G9J9_PHATC</name>
<gene>
    <name evidence="2" type="ORF">PHATRDRAFT_49121</name>
</gene>
<dbReference type="Pfam" id="PF00428">
    <property type="entry name" value="Ribosomal_60s"/>
    <property type="match status" value="1"/>
</dbReference>
<dbReference type="AlphaFoldDB" id="B7G9J9"/>
<feature type="region of interest" description="Disordered" evidence="1">
    <location>
        <begin position="1"/>
        <end position="28"/>
    </location>
</feature>
<proteinExistence type="predicted"/>
<keyword evidence="3" id="KW-1185">Reference proteome</keyword>
<dbReference type="HOGENOM" id="CLU_805265_0_0_1"/>
<evidence type="ECO:0000256" key="1">
    <source>
        <dbReference type="SAM" id="MobiDB-lite"/>
    </source>
</evidence>
<sequence>MASQKDTWNGNLTSTSGHPCNETSERQSFNTSFESTRYRCYYDHELHRQAPPNSGGIRVSRDTRRKAAFRTRPPLPVRRVVESTAPSTRNELQATFERTISWKYGAAVSATVTLPRIYCITVPIHVDAFFSIELKPTTTMITGLSELTASQKDELVASLSYLLVGSAESDDGVTADKLQSVASTAGNTLSPALATLFASVVGKAKKGVDGYCTSPGGGGGGGAAAGGDAAAAVEAQPEEKEEEEEMDMGGGMDMFGGDEGEATTSVLDQFQLHQTFTHQGDTGVGLEKGVRALPHAEPLVYAIDEAVASFTGLATLPVPLLPPLCESRNPGTSFRHRVDDGWLGR</sequence>
<dbReference type="KEGG" id="pti:PHATRDRAFT_49121"/>
<reference evidence="3" key="2">
    <citation type="submission" date="2008-08" db="EMBL/GenBank/DDBJ databases">
        <authorList>
            <consortium name="Diatom Consortium"/>
            <person name="Grigoriev I."/>
            <person name="Grimwood J."/>
            <person name="Kuo A."/>
            <person name="Otillar R.P."/>
            <person name="Salamov A."/>
            <person name="Detter J.C."/>
            <person name="Lindquist E."/>
            <person name="Shapiro H."/>
            <person name="Lucas S."/>
            <person name="Glavina del Rio T."/>
            <person name="Pitluck S."/>
            <person name="Rokhsar D."/>
            <person name="Bowler C."/>
        </authorList>
    </citation>
    <scope>GENOME REANNOTATION</scope>
    <source>
        <strain evidence="3">CCAP 1055/1</strain>
    </source>
</reference>
<dbReference type="Proteomes" id="UP000000759">
    <property type="component" value="Chromosome 20"/>
</dbReference>
<dbReference type="RefSeq" id="XP_002183647.1">
    <property type="nucleotide sequence ID" value="XM_002183611.1"/>
</dbReference>
<dbReference type="EMBL" id="CM000622">
    <property type="protein sequence ID" value="EEC44829.1"/>
    <property type="molecule type" value="Genomic_DNA"/>
</dbReference>
<dbReference type="GeneID" id="7195341"/>
<dbReference type="eggNOG" id="ENOG502S57R">
    <property type="taxonomic scope" value="Eukaryota"/>
</dbReference>
<organism evidence="2 3">
    <name type="scientific">Phaeodactylum tricornutum (strain CCAP 1055/1)</name>
    <dbReference type="NCBI Taxonomy" id="556484"/>
    <lineage>
        <taxon>Eukaryota</taxon>
        <taxon>Sar</taxon>
        <taxon>Stramenopiles</taxon>
        <taxon>Ochrophyta</taxon>
        <taxon>Bacillariophyta</taxon>
        <taxon>Bacillariophyceae</taxon>
        <taxon>Bacillariophycidae</taxon>
        <taxon>Naviculales</taxon>
        <taxon>Phaeodactylaceae</taxon>
        <taxon>Phaeodactylum</taxon>
    </lineage>
</organism>
<protein>
    <submittedName>
        <fullName evidence="2">Uncharacterized protein</fullName>
    </submittedName>
</protein>
<reference evidence="2 3" key="1">
    <citation type="journal article" date="2008" name="Nature">
        <title>The Phaeodactylum genome reveals the evolutionary history of diatom genomes.</title>
        <authorList>
            <person name="Bowler C."/>
            <person name="Allen A.E."/>
            <person name="Badger J.H."/>
            <person name="Grimwood J."/>
            <person name="Jabbari K."/>
            <person name="Kuo A."/>
            <person name="Maheswari U."/>
            <person name="Martens C."/>
            <person name="Maumus F."/>
            <person name="Otillar R.P."/>
            <person name="Rayko E."/>
            <person name="Salamov A."/>
            <person name="Vandepoele K."/>
            <person name="Beszteri B."/>
            <person name="Gruber A."/>
            <person name="Heijde M."/>
            <person name="Katinka M."/>
            <person name="Mock T."/>
            <person name="Valentin K."/>
            <person name="Verret F."/>
            <person name="Berges J.A."/>
            <person name="Brownlee C."/>
            <person name="Cadoret J.P."/>
            <person name="Chiovitti A."/>
            <person name="Choi C.J."/>
            <person name="Coesel S."/>
            <person name="De Martino A."/>
            <person name="Detter J.C."/>
            <person name="Durkin C."/>
            <person name="Falciatore A."/>
            <person name="Fournet J."/>
            <person name="Haruta M."/>
            <person name="Huysman M.J."/>
            <person name="Jenkins B.D."/>
            <person name="Jiroutova K."/>
            <person name="Jorgensen R.E."/>
            <person name="Joubert Y."/>
            <person name="Kaplan A."/>
            <person name="Kroger N."/>
            <person name="Kroth P.G."/>
            <person name="La Roche J."/>
            <person name="Lindquist E."/>
            <person name="Lommer M."/>
            <person name="Martin-Jezequel V."/>
            <person name="Lopez P.J."/>
            <person name="Lucas S."/>
            <person name="Mangogna M."/>
            <person name="McGinnis K."/>
            <person name="Medlin L.K."/>
            <person name="Montsant A."/>
            <person name="Oudot-Le Secq M.P."/>
            <person name="Napoli C."/>
            <person name="Obornik M."/>
            <person name="Parker M.S."/>
            <person name="Petit J.L."/>
            <person name="Porcel B.M."/>
            <person name="Poulsen N."/>
            <person name="Robison M."/>
            <person name="Rychlewski L."/>
            <person name="Rynearson T.A."/>
            <person name="Schmutz J."/>
            <person name="Shapiro H."/>
            <person name="Siaut M."/>
            <person name="Stanley M."/>
            <person name="Sussman M.R."/>
            <person name="Taylor A.R."/>
            <person name="Vardi A."/>
            <person name="von Dassow P."/>
            <person name="Vyverman W."/>
            <person name="Willis A."/>
            <person name="Wyrwicz L.S."/>
            <person name="Rokhsar D.S."/>
            <person name="Weissenbach J."/>
            <person name="Armbrust E.V."/>
            <person name="Green B.R."/>
            <person name="Van de Peer Y."/>
            <person name="Grigoriev I.V."/>
        </authorList>
    </citation>
    <scope>NUCLEOTIDE SEQUENCE [LARGE SCALE GENOMIC DNA]</scope>
    <source>
        <strain evidence="2 3">CCAP 1055/1</strain>
    </source>
</reference>